<dbReference type="InterPro" id="IPR013083">
    <property type="entry name" value="Znf_RING/FYVE/PHD"/>
</dbReference>
<dbReference type="InterPro" id="IPR017907">
    <property type="entry name" value="Znf_RING_CS"/>
</dbReference>
<evidence type="ECO:0000256" key="1">
    <source>
        <dbReference type="ARBA" id="ARBA00022723"/>
    </source>
</evidence>
<dbReference type="PANTHER" id="PTHR23041">
    <property type="entry name" value="RING FINGER DOMAIN-CONTAINING"/>
    <property type="match status" value="1"/>
</dbReference>
<reference evidence="7" key="1">
    <citation type="journal article" date="2014" name="Insect Biochem. Mol. Biol.">
        <title>An insight into the sialome of the frog biting fly, Corethrella appendiculata.</title>
        <authorList>
            <person name="Ribeiro J.M.C."/>
            <person name="Chagas A.C."/>
            <person name="Pham V.M."/>
            <person name="Lounibos L.P."/>
            <person name="Calvo E."/>
        </authorList>
    </citation>
    <scope>NUCLEOTIDE SEQUENCE</scope>
    <source>
        <tissue evidence="7">Salivary glands</tissue>
    </source>
</reference>
<name>U5ENW4_9DIPT</name>
<dbReference type="SUPFAM" id="SSF57850">
    <property type="entry name" value="RING/U-box"/>
    <property type="match status" value="1"/>
</dbReference>
<feature type="compositionally biased region" description="Acidic residues" evidence="5">
    <location>
        <begin position="47"/>
        <end position="59"/>
    </location>
</feature>
<dbReference type="GO" id="GO:0008270">
    <property type="term" value="F:zinc ion binding"/>
    <property type="evidence" value="ECO:0007669"/>
    <property type="project" value="UniProtKB-KW"/>
</dbReference>
<sequence length="442" mass="48599">MSSSKYENLFNLNDSIESILQRATSLLERTETTLENLSTNQTNENTMENDSDTSTDTEADGEDMLSMIENAESLLSRSLSNYSSASSDNRSTTTNNSTSSDDRSTNTASTSTTSDVTESIDTSINTSNSFHTADEDSTDDENENAPSSGRSSSSTTVTNSSVNSSTTEIYNLHDGAEVTPVSPDETAATPGQPTSSGSIMLIPDEETPVSPTQRRRQRDGNANAPNLINLDDTNDDDCIFTGQSHAHDNAPVIDLCSSNYIEPIPVPNRVSSDDVIVINDSQYEIPMPDVEVTVSLRTPGSIRRGQNSRSRSQQDNEIEEIIPTLPQVQQVQVNMASPPKRAATSTDNILLNASQNEPPDKRCLKCPICLESVFDKKPTSTTCGHVFCYSCITRAIQLTKQCPMCKKKLKNNNIHDLFFSTDVWDTKYFLFSSFFMNWIKMN</sequence>
<dbReference type="InterPro" id="IPR047134">
    <property type="entry name" value="RNF4"/>
</dbReference>
<dbReference type="PROSITE" id="PS00518">
    <property type="entry name" value="ZF_RING_1"/>
    <property type="match status" value="1"/>
</dbReference>
<evidence type="ECO:0000256" key="3">
    <source>
        <dbReference type="ARBA" id="ARBA00022833"/>
    </source>
</evidence>
<dbReference type="EMBL" id="GANO01004913">
    <property type="protein sequence ID" value="JAB54958.1"/>
    <property type="molecule type" value="mRNA"/>
</dbReference>
<feature type="region of interest" description="Disordered" evidence="5">
    <location>
        <begin position="177"/>
        <end position="229"/>
    </location>
</feature>
<dbReference type="InterPro" id="IPR001841">
    <property type="entry name" value="Znf_RING"/>
</dbReference>
<feature type="compositionally biased region" description="Polar residues" evidence="5">
    <location>
        <begin position="189"/>
        <end position="198"/>
    </location>
</feature>
<feature type="region of interest" description="Disordered" evidence="5">
    <location>
        <begin position="79"/>
        <end position="164"/>
    </location>
</feature>
<keyword evidence="3" id="KW-0862">Zinc</keyword>
<evidence type="ECO:0000256" key="2">
    <source>
        <dbReference type="ARBA" id="ARBA00022771"/>
    </source>
</evidence>
<evidence type="ECO:0000313" key="7">
    <source>
        <dbReference type="EMBL" id="JAB54958.1"/>
    </source>
</evidence>
<feature type="compositionally biased region" description="Low complexity" evidence="5">
    <location>
        <begin position="37"/>
        <end position="46"/>
    </location>
</feature>
<keyword evidence="1" id="KW-0479">Metal-binding</keyword>
<feature type="region of interest" description="Disordered" evidence="5">
    <location>
        <begin position="297"/>
        <end position="316"/>
    </location>
</feature>
<dbReference type="GO" id="GO:0045944">
    <property type="term" value="P:positive regulation of transcription by RNA polymerase II"/>
    <property type="evidence" value="ECO:0007669"/>
    <property type="project" value="TreeGrafter"/>
</dbReference>
<accession>U5ENW4</accession>
<organism evidence="7">
    <name type="scientific">Corethrella appendiculata</name>
    <dbReference type="NCBI Taxonomy" id="1370023"/>
    <lineage>
        <taxon>Eukaryota</taxon>
        <taxon>Metazoa</taxon>
        <taxon>Ecdysozoa</taxon>
        <taxon>Arthropoda</taxon>
        <taxon>Hexapoda</taxon>
        <taxon>Insecta</taxon>
        <taxon>Pterygota</taxon>
        <taxon>Neoptera</taxon>
        <taxon>Endopterygota</taxon>
        <taxon>Diptera</taxon>
        <taxon>Nematocera</taxon>
        <taxon>Culicoidea</taxon>
        <taxon>Chaoboridae</taxon>
        <taxon>Corethrella</taxon>
    </lineage>
</organism>
<evidence type="ECO:0000256" key="5">
    <source>
        <dbReference type="SAM" id="MobiDB-lite"/>
    </source>
</evidence>
<dbReference type="SMART" id="SM00184">
    <property type="entry name" value="RING"/>
    <property type="match status" value="1"/>
</dbReference>
<feature type="domain" description="RING-type" evidence="6">
    <location>
        <begin position="366"/>
        <end position="406"/>
    </location>
</feature>
<geneLocation type="mitochondrion" evidence="7"/>
<dbReference type="Gene3D" id="3.30.40.10">
    <property type="entry name" value="Zinc/RING finger domain, C3HC4 (zinc finger)"/>
    <property type="match status" value="1"/>
</dbReference>
<dbReference type="Pfam" id="PF13923">
    <property type="entry name" value="zf-C3HC4_2"/>
    <property type="match status" value="1"/>
</dbReference>
<keyword evidence="7" id="KW-0496">Mitochondrion</keyword>
<dbReference type="PROSITE" id="PS50089">
    <property type="entry name" value="ZF_RING_2"/>
    <property type="match status" value="1"/>
</dbReference>
<feature type="compositionally biased region" description="Low complexity" evidence="5">
    <location>
        <begin position="79"/>
        <end position="123"/>
    </location>
</feature>
<protein>
    <submittedName>
        <fullName evidence="7">Putative ring finger</fullName>
    </submittedName>
</protein>
<keyword evidence="2 4" id="KW-0863">Zinc-finger</keyword>
<evidence type="ECO:0000259" key="6">
    <source>
        <dbReference type="PROSITE" id="PS50089"/>
    </source>
</evidence>
<evidence type="ECO:0000256" key="4">
    <source>
        <dbReference type="PROSITE-ProRule" id="PRU00175"/>
    </source>
</evidence>
<feature type="region of interest" description="Disordered" evidence="5">
    <location>
        <begin position="37"/>
        <end position="59"/>
    </location>
</feature>
<dbReference type="PANTHER" id="PTHR23041:SF78">
    <property type="entry name" value="E3 UBIQUITIN-PROTEIN LIGASE RNF4"/>
    <property type="match status" value="1"/>
</dbReference>
<dbReference type="AlphaFoldDB" id="U5ENW4"/>
<proteinExistence type="evidence at transcript level"/>
<feature type="compositionally biased region" description="Low complexity" evidence="5">
    <location>
        <begin position="301"/>
        <end position="313"/>
    </location>
</feature>
<feature type="compositionally biased region" description="Low complexity" evidence="5">
    <location>
        <begin position="151"/>
        <end position="164"/>
    </location>
</feature>